<evidence type="ECO:0000313" key="2">
    <source>
        <dbReference type="Proteomes" id="UP000192652"/>
    </source>
</evidence>
<organism evidence="1 2">
    <name type="scientific">Xaviernesmea rhizosphaerae</name>
    <dbReference type="NCBI Taxonomy" id="1672749"/>
    <lineage>
        <taxon>Bacteria</taxon>
        <taxon>Pseudomonadati</taxon>
        <taxon>Pseudomonadota</taxon>
        <taxon>Alphaproteobacteria</taxon>
        <taxon>Hyphomicrobiales</taxon>
        <taxon>Rhizobiaceae</taxon>
        <taxon>Rhizobium/Agrobacterium group</taxon>
        <taxon>Xaviernesmea</taxon>
    </lineage>
</organism>
<evidence type="ECO:0000313" key="1">
    <source>
        <dbReference type="EMBL" id="OQP87128.1"/>
    </source>
</evidence>
<reference evidence="1 2" key="1">
    <citation type="journal article" date="2017" name="Antonie Van Leeuwenhoek">
        <title>Rhizobium rhizosphaerae sp. nov., a novel species isolated from rice rhizosphere.</title>
        <authorList>
            <person name="Zhao J.J."/>
            <person name="Zhang J."/>
            <person name="Zhang R.J."/>
            <person name="Zhang C.W."/>
            <person name="Yin H.Q."/>
            <person name="Zhang X.X."/>
        </authorList>
    </citation>
    <scope>NUCLEOTIDE SEQUENCE [LARGE SCALE GENOMIC DNA]</scope>
    <source>
        <strain evidence="1 2">RD15</strain>
    </source>
</reference>
<name>A0ABX3PGC7_9HYPH</name>
<dbReference type="RefSeq" id="WP_081174946.1">
    <property type="nucleotide sequence ID" value="NZ_MSPX01000004.1"/>
</dbReference>
<gene>
    <name evidence="1" type="ORF">BTR14_06795</name>
</gene>
<accession>A0ABX3PGC7</accession>
<comment type="caution">
    <text evidence="1">The sequence shown here is derived from an EMBL/GenBank/DDBJ whole genome shotgun (WGS) entry which is preliminary data.</text>
</comment>
<keyword evidence="2" id="KW-1185">Reference proteome</keyword>
<dbReference type="Proteomes" id="UP000192652">
    <property type="component" value="Unassembled WGS sequence"/>
</dbReference>
<proteinExistence type="predicted"/>
<protein>
    <submittedName>
        <fullName evidence="1">Uncharacterized protein</fullName>
    </submittedName>
</protein>
<sequence>MSDFISMLFAIFVVNPLQAEVSDRLRGVAANELIGAGRACIAAEGPRLLERAQANWGWAAANAIGVSFGMVDPATLLSGDNADCRRVLPLLRQNGERSNA</sequence>
<dbReference type="EMBL" id="MSPX01000004">
    <property type="protein sequence ID" value="OQP87128.1"/>
    <property type="molecule type" value="Genomic_DNA"/>
</dbReference>